<evidence type="ECO:0000256" key="1">
    <source>
        <dbReference type="SAM" id="Phobius"/>
    </source>
</evidence>
<reference evidence="2" key="1">
    <citation type="submission" date="2022-05" db="EMBL/GenBank/DDBJ databases">
        <authorList>
            <person name="Tuo L."/>
        </authorList>
    </citation>
    <scope>NUCLEOTIDE SEQUENCE</scope>
    <source>
        <strain evidence="2">BSK12Z-4</strain>
    </source>
</reference>
<accession>A0A9X2DA07</accession>
<sequence>MSPIDSWGGTAAVFTGAGTAWPVIFTIVAVALFVGFLVVMINHEKHAYVSMLKHEPVEKGPAVEGEPRAY</sequence>
<dbReference type="Proteomes" id="UP001139485">
    <property type="component" value="Unassembled WGS sequence"/>
</dbReference>
<keyword evidence="1" id="KW-1133">Transmembrane helix</keyword>
<feature type="transmembrane region" description="Helical" evidence="1">
    <location>
        <begin position="20"/>
        <end position="41"/>
    </location>
</feature>
<evidence type="ECO:0000313" key="3">
    <source>
        <dbReference type="Proteomes" id="UP001139485"/>
    </source>
</evidence>
<dbReference type="AlphaFoldDB" id="A0A9X2DA07"/>
<name>A0A9X2DA07_9ACTN</name>
<organism evidence="2 3">
    <name type="scientific">Nocardioides bruguierae</name>
    <dbReference type="NCBI Taxonomy" id="2945102"/>
    <lineage>
        <taxon>Bacteria</taxon>
        <taxon>Bacillati</taxon>
        <taxon>Actinomycetota</taxon>
        <taxon>Actinomycetes</taxon>
        <taxon>Propionibacteriales</taxon>
        <taxon>Nocardioidaceae</taxon>
        <taxon>Nocardioides</taxon>
    </lineage>
</organism>
<protein>
    <submittedName>
        <fullName evidence="2">Uncharacterized protein</fullName>
    </submittedName>
</protein>
<dbReference type="RefSeq" id="WP_250827313.1">
    <property type="nucleotide sequence ID" value="NZ_JAMOIL010000012.1"/>
</dbReference>
<evidence type="ECO:0000313" key="2">
    <source>
        <dbReference type="EMBL" id="MCM0620759.1"/>
    </source>
</evidence>
<keyword evidence="1" id="KW-0472">Membrane</keyword>
<comment type="caution">
    <text evidence="2">The sequence shown here is derived from an EMBL/GenBank/DDBJ whole genome shotgun (WGS) entry which is preliminary data.</text>
</comment>
<proteinExistence type="predicted"/>
<gene>
    <name evidence="2" type="ORF">M8330_10695</name>
</gene>
<dbReference type="EMBL" id="JAMOIL010000012">
    <property type="protein sequence ID" value="MCM0620759.1"/>
    <property type="molecule type" value="Genomic_DNA"/>
</dbReference>
<keyword evidence="1" id="KW-0812">Transmembrane</keyword>
<keyword evidence="3" id="KW-1185">Reference proteome</keyword>